<feature type="compositionally biased region" description="Basic and acidic residues" evidence="1">
    <location>
        <begin position="14"/>
        <end position="29"/>
    </location>
</feature>
<accession>A0A645FKC7</accession>
<reference evidence="2" key="1">
    <citation type="submission" date="2019-08" db="EMBL/GenBank/DDBJ databases">
        <authorList>
            <person name="Kucharzyk K."/>
            <person name="Murdoch R.W."/>
            <person name="Higgins S."/>
            <person name="Loffler F."/>
        </authorList>
    </citation>
    <scope>NUCLEOTIDE SEQUENCE</scope>
</reference>
<dbReference type="EMBL" id="VSSQ01059297">
    <property type="protein sequence ID" value="MPN12874.1"/>
    <property type="molecule type" value="Genomic_DNA"/>
</dbReference>
<evidence type="ECO:0000256" key="1">
    <source>
        <dbReference type="SAM" id="MobiDB-lite"/>
    </source>
</evidence>
<sequence length="158" mass="17816">MCEGRTLPLPQLRRQPDQAARDQECRDDPGGIMCQQQAQSQHDGVQQAVPALFKHFFGQGEGRVDDKRDGGSGQIPDDRLPLIIGVDPGEQHADQGHRDDGRERPDQKGQQGKDRPARVVSDGRDRLCAGRSRHQRVQPNHLGQLFFRQIFPLLDKDR</sequence>
<protein>
    <submittedName>
        <fullName evidence="2">Uncharacterized protein</fullName>
    </submittedName>
</protein>
<gene>
    <name evidence="2" type="ORF">SDC9_160194</name>
</gene>
<name>A0A645FKC7_9ZZZZ</name>
<feature type="region of interest" description="Disordered" evidence="1">
    <location>
        <begin position="1"/>
        <end position="45"/>
    </location>
</feature>
<feature type="region of interest" description="Disordered" evidence="1">
    <location>
        <begin position="60"/>
        <end position="125"/>
    </location>
</feature>
<feature type="compositionally biased region" description="Polar residues" evidence="1">
    <location>
        <begin position="34"/>
        <end position="44"/>
    </location>
</feature>
<feature type="compositionally biased region" description="Basic and acidic residues" evidence="1">
    <location>
        <begin position="62"/>
        <end position="80"/>
    </location>
</feature>
<dbReference type="AlphaFoldDB" id="A0A645FKC7"/>
<organism evidence="2">
    <name type="scientific">bioreactor metagenome</name>
    <dbReference type="NCBI Taxonomy" id="1076179"/>
    <lineage>
        <taxon>unclassified sequences</taxon>
        <taxon>metagenomes</taxon>
        <taxon>ecological metagenomes</taxon>
    </lineage>
</organism>
<proteinExistence type="predicted"/>
<evidence type="ECO:0000313" key="2">
    <source>
        <dbReference type="EMBL" id="MPN12874.1"/>
    </source>
</evidence>
<feature type="compositionally biased region" description="Basic and acidic residues" evidence="1">
    <location>
        <begin position="89"/>
        <end position="125"/>
    </location>
</feature>
<comment type="caution">
    <text evidence="2">The sequence shown here is derived from an EMBL/GenBank/DDBJ whole genome shotgun (WGS) entry which is preliminary data.</text>
</comment>